<dbReference type="InterPro" id="IPR003812">
    <property type="entry name" value="Fido"/>
</dbReference>
<dbReference type="InterPro" id="IPR036597">
    <property type="entry name" value="Fido-like_dom_sf"/>
</dbReference>
<reference evidence="3" key="1">
    <citation type="journal article" date="2019" name="Int. J. Syst. Evol. Microbiol.">
        <title>The Global Catalogue of Microorganisms (GCM) 10K type strain sequencing project: providing services to taxonomists for standard genome sequencing and annotation.</title>
        <authorList>
            <consortium name="The Broad Institute Genomics Platform"/>
            <consortium name="The Broad Institute Genome Sequencing Center for Infectious Disease"/>
            <person name="Wu L."/>
            <person name="Ma J."/>
        </authorList>
    </citation>
    <scope>NUCLEOTIDE SEQUENCE [LARGE SCALE GENOMIC DNA]</scope>
    <source>
        <strain evidence="3">CCUG 59858</strain>
    </source>
</reference>
<dbReference type="SUPFAM" id="SSF140931">
    <property type="entry name" value="Fic-like"/>
    <property type="match status" value="1"/>
</dbReference>
<evidence type="ECO:0000259" key="1">
    <source>
        <dbReference type="PROSITE" id="PS51459"/>
    </source>
</evidence>
<dbReference type="Proteomes" id="UP001595758">
    <property type="component" value="Unassembled WGS sequence"/>
</dbReference>
<sequence>MFNFFKTKSLKDEFENCLKSYAPYKSSNLLTLRSHIPSHEIWRLFVDGRLQSGRGLVNCPIFNKKLANGYSALDYPNLTIKKYITEIEKSEKLKQSYLYSAVGFTLSWRLSEEEMNDLTIGDLLKLDKGWFIFELNEPGYLKAMYRAYDELFREGRELNVETIKLIHQLATDNVANLNYDYKGNNDIKGEFRTTDSGSTGISISEQGVKEFIEALLSDPSKHDIGLNVGYGGKLEIDFTREFFMDVVGIIKNHRAIDIQKFRKYCHGENEREIDEALNILTPYFNELISCHSIEEVAKIICKCLQKAPFAYLKSYQPDRPKITLENRIKELIFKYEDSLSQSTTPLQKLETIINFIQSCEQLHPFADANTRSFSMLLMNFLLAMNGLPLTILSNPNKIALGSKEDNIQDVIKGMSDFISLLNHHSLYGFSSNEVIDFMSRKPSLLPHLQYFLDITQQENSFKTQVKYIAG</sequence>
<feature type="domain" description="Fido" evidence="1">
    <location>
        <begin position="288"/>
        <end position="423"/>
    </location>
</feature>
<evidence type="ECO:0000313" key="3">
    <source>
        <dbReference type="Proteomes" id="UP001595758"/>
    </source>
</evidence>
<dbReference type="EMBL" id="JBHSAB010000014">
    <property type="protein sequence ID" value="MFC3908823.1"/>
    <property type="molecule type" value="Genomic_DNA"/>
</dbReference>
<gene>
    <name evidence="2" type="ORF">ACFORL_07000</name>
</gene>
<proteinExistence type="predicted"/>
<keyword evidence="3" id="KW-1185">Reference proteome</keyword>
<comment type="caution">
    <text evidence="2">The sequence shown here is derived from an EMBL/GenBank/DDBJ whole genome shotgun (WGS) entry which is preliminary data.</text>
</comment>
<dbReference type="Gene3D" id="1.10.3290.10">
    <property type="entry name" value="Fido-like domain"/>
    <property type="match status" value="1"/>
</dbReference>
<organism evidence="2 3">
    <name type="scientific">Legionella dresdenensis</name>
    <dbReference type="NCBI Taxonomy" id="450200"/>
    <lineage>
        <taxon>Bacteria</taxon>
        <taxon>Pseudomonadati</taxon>
        <taxon>Pseudomonadota</taxon>
        <taxon>Gammaproteobacteria</taxon>
        <taxon>Legionellales</taxon>
        <taxon>Legionellaceae</taxon>
        <taxon>Legionella</taxon>
    </lineage>
</organism>
<dbReference type="PROSITE" id="PS51459">
    <property type="entry name" value="FIDO"/>
    <property type="match status" value="1"/>
</dbReference>
<evidence type="ECO:0000313" key="2">
    <source>
        <dbReference type="EMBL" id="MFC3908823.1"/>
    </source>
</evidence>
<accession>A0ABV8CEX4</accession>
<dbReference type="RefSeq" id="WP_382342467.1">
    <property type="nucleotide sequence ID" value="NZ_JBHSAB010000014.1"/>
</dbReference>
<protein>
    <recommendedName>
        <fullName evidence="1">Fido domain-containing protein</fullName>
    </recommendedName>
</protein>
<name>A0ABV8CEX4_9GAMM</name>